<dbReference type="AlphaFoldDB" id="A0A8B3CLI8"/>
<dbReference type="Proteomes" id="UP000266669">
    <property type="component" value="Unassembled WGS sequence"/>
</dbReference>
<reference evidence="2" key="1">
    <citation type="submission" date="2018-05" db="EMBL/GenBank/DDBJ databases">
        <title>Leptospira yasudae sp. nov. and Leptospira stimsonii sp. nov., two pathogenic species of the genus Leptospira isolated from environmental sources.</title>
        <authorList>
            <person name="Casanovas-Massana A."/>
            <person name="Hamond C."/>
            <person name="Santos L.A."/>
            <person name="Hacker K.P."/>
            <person name="Balassiano I."/>
            <person name="Medeiros M.A."/>
            <person name="Reis M.G."/>
            <person name="Ko A.I."/>
            <person name="Wunder E.A."/>
        </authorList>
    </citation>
    <scope>NUCLEOTIDE SEQUENCE [LARGE SCALE GENOMIC DNA]</scope>
    <source>
        <strain evidence="2">AMB6-RJ</strain>
    </source>
</reference>
<name>A0A8B3CLI8_9LEPT</name>
<comment type="caution">
    <text evidence="1">The sequence shown here is derived from an EMBL/GenBank/DDBJ whole genome shotgun (WGS) entry which is preliminary data.</text>
</comment>
<gene>
    <name evidence="1" type="ORF">DLM78_20405</name>
</gene>
<sequence length="220" mass="25648">MSTTLIQEDEDQLQSTSAIELEKIQRIMNALVESKQSFFIGGLAKEANDTFLIDENLIGVVKRIFESQAQLNLPILKNRISARRVTRISQNRYTNLINKSVETMESSVIPANAFDKLESVTDDQKKIFIKLIMFLKDYASHLRYLKLPILDIHYIEDHSILIEWIIDEARLGISVEEKPKNSFWYFHDFRKEAFISKSGFFEENFFSYLPNLLNNLFVIS</sequence>
<evidence type="ECO:0000313" key="2">
    <source>
        <dbReference type="Proteomes" id="UP000266669"/>
    </source>
</evidence>
<protein>
    <submittedName>
        <fullName evidence="1">Uncharacterized protein</fullName>
    </submittedName>
</protein>
<proteinExistence type="predicted"/>
<dbReference type="EMBL" id="QHCS01000007">
    <property type="protein sequence ID" value="RHX83849.1"/>
    <property type="molecule type" value="Genomic_DNA"/>
</dbReference>
<dbReference type="RefSeq" id="WP_118983612.1">
    <property type="nucleotide sequence ID" value="NZ_QHCS01000007.1"/>
</dbReference>
<accession>A0A8B3CLI8</accession>
<evidence type="ECO:0000313" key="1">
    <source>
        <dbReference type="EMBL" id="RHX83849.1"/>
    </source>
</evidence>
<organism evidence="1 2">
    <name type="scientific">Leptospira stimsonii</name>
    <dbReference type="NCBI Taxonomy" id="2202203"/>
    <lineage>
        <taxon>Bacteria</taxon>
        <taxon>Pseudomonadati</taxon>
        <taxon>Spirochaetota</taxon>
        <taxon>Spirochaetia</taxon>
        <taxon>Leptospirales</taxon>
        <taxon>Leptospiraceae</taxon>
        <taxon>Leptospira</taxon>
    </lineage>
</organism>